<protein>
    <submittedName>
        <fullName evidence="2">Uncharacterized protein</fullName>
    </submittedName>
</protein>
<keyword evidence="3" id="KW-1185">Reference proteome</keyword>
<reference evidence="2" key="2">
    <citation type="journal article" date="2019" name="IMA Fungus">
        <title>Genome sequencing and comparison of five Tilletia species to identify candidate genes for the detection of regulated species infecting wheat.</title>
        <authorList>
            <person name="Nguyen H.D.T."/>
            <person name="Sultana T."/>
            <person name="Kesanakurti P."/>
            <person name="Hambleton S."/>
        </authorList>
    </citation>
    <scope>NUCLEOTIDE SEQUENCE</scope>
    <source>
        <strain evidence="2">DAOMC 236426</strain>
    </source>
</reference>
<feature type="compositionally biased region" description="Low complexity" evidence="1">
    <location>
        <begin position="159"/>
        <end position="173"/>
    </location>
</feature>
<comment type="caution">
    <text evidence="2">The sequence shown here is derived from an EMBL/GenBank/DDBJ whole genome shotgun (WGS) entry which is preliminary data.</text>
</comment>
<name>A0A8X7MMX5_9BASI</name>
<accession>A0A8X7MMX5</accession>
<feature type="region of interest" description="Disordered" evidence="1">
    <location>
        <begin position="1"/>
        <end position="34"/>
    </location>
</feature>
<evidence type="ECO:0000313" key="2">
    <source>
        <dbReference type="EMBL" id="KAE8242296.1"/>
    </source>
</evidence>
<organism evidence="2 3">
    <name type="scientific">Tilletia controversa</name>
    <name type="common">dwarf bunt fungus</name>
    <dbReference type="NCBI Taxonomy" id="13291"/>
    <lineage>
        <taxon>Eukaryota</taxon>
        <taxon>Fungi</taxon>
        <taxon>Dikarya</taxon>
        <taxon>Basidiomycota</taxon>
        <taxon>Ustilaginomycotina</taxon>
        <taxon>Exobasidiomycetes</taxon>
        <taxon>Tilletiales</taxon>
        <taxon>Tilletiaceae</taxon>
        <taxon>Tilletia</taxon>
    </lineage>
</organism>
<feature type="compositionally biased region" description="Basic and acidic residues" evidence="1">
    <location>
        <begin position="1"/>
        <end position="10"/>
    </location>
</feature>
<dbReference type="Proteomes" id="UP000077684">
    <property type="component" value="Unassembled WGS sequence"/>
</dbReference>
<feature type="region of interest" description="Disordered" evidence="1">
    <location>
        <begin position="143"/>
        <end position="173"/>
    </location>
</feature>
<evidence type="ECO:0000313" key="3">
    <source>
        <dbReference type="Proteomes" id="UP000077684"/>
    </source>
</evidence>
<reference evidence="2" key="1">
    <citation type="submission" date="2016-04" db="EMBL/GenBank/DDBJ databases">
        <authorList>
            <person name="Nguyen H.D."/>
            <person name="Samba Siva P."/>
            <person name="Cullis J."/>
            <person name="Levesque C.A."/>
            <person name="Hambleton S."/>
        </authorList>
    </citation>
    <scope>NUCLEOTIDE SEQUENCE</scope>
    <source>
        <strain evidence="2">DAOMC 236426</strain>
    </source>
</reference>
<dbReference type="EMBL" id="LWDE02001137">
    <property type="protein sequence ID" value="KAE8242296.1"/>
    <property type="molecule type" value="Genomic_DNA"/>
</dbReference>
<feature type="compositionally biased region" description="Polar residues" evidence="1">
    <location>
        <begin position="143"/>
        <end position="153"/>
    </location>
</feature>
<gene>
    <name evidence="2" type="ORF">A4X06_0g7039</name>
</gene>
<proteinExistence type="predicted"/>
<dbReference type="AlphaFoldDB" id="A0A8X7MMX5"/>
<sequence length="173" mass="18723">MWSMSRHGELTVRTGSDPPSRRARHGDFKPIQDTPNGPINSYLLHIPSDKTHARAGFDRVASAQPNNLPICPVTAVRWHLHVNSSVPKDAGAFAYRGKLGKLYELTSSHFGKTINDWLRKGGRPPSKDTPSASVVRLFSMPTASPSLTSNTLEDGNPMSPSSTSGTFISSTPS</sequence>
<evidence type="ECO:0000256" key="1">
    <source>
        <dbReference type="SAM" id="MobiDB-lite"/>
    </source>
</evidence>